<comment type="caution">
    <text evidence="5">The sequence shown here is derived from an EMBL/GenBank/DDBJ whole genome shotgun (WGS) entry which is preliminary data.</text>
</comment>
<name>A0A5A8D1H1_CAFRO</name>
<feature type="domain" description="AB hydrolase-1" evidence="4">
    <location>
        <begin position="20"/>
        <end position="251"/>
    </location>
</feature>
<dbReference type="Proteomes" id="UP000325113">
    <property type="component" value="Unassembled WGS sequence"/>
</dbReference>
<dbReference type="EMBL" id="VLTM01000065">
    <property type="protein sequence ID" value="KAA0158604.1"/>
    <property type="molecule type" value="Genomic_DNA"/>
</dbReference>
<evidence type="ECO:0000256" key="2">
    <source>
        <dbReference type="ARBA" id="ARBA00022801"/>
    </source>
</evidence>
<dbReference type="InterPro" id="IPR000073">
    <property type="entry name" value="AB_hydrolase_1"/>
</dbReference>
<dbReference type="GO" id="GO:0016787">
    <property type="term" value="F:hydrolase activity"/>
    <property type="evidence" value="ECO:0007669"/>
    <property type="project" value="UniProtKB-KW"/>
</dbReference>
<dbReference type="InterPro" id="IPR051601">
    <property type="entry name" value="Serine_prot/Carboxylest_S33"/>
</dbReference>
<dbReference type="PANTHER" id="PTHR43248">
    <property type="entry name" value="2-SUCCINYL-6-HYDROXY-2,4-CYCLOHEXADIENE-1-CARBOXYLATE SYNTHASE"/>
    <property type="match status" value="1"/>
</dbReference>
<evidence type="ECO:0000259" key="4">
    <source>
        <dbReference type="Pfam" id="PF12697"/>
    </source>
</evidence>
<reference evidence="5 6" key="1">
    <citation type="submission" date="2019-07" db="EMBL/GenBank/DDBJ databases">
        <title>Genomes of Cafeteria roenbergensis.</title>
        <authorList>
            <person name="Fischer M.G."/>
            <person name="Hackl T."/>
            <person name="Roman M."/>
        </authorList>
    </citation>
    <scope>NUCLEOTIDE SEQUENCE [LARGE SCALE GENOMIC DNA]</scope>
    <source>
        <strain evidence="5 6">Cflag</strain>
    </source>
</reference>
<dbReference type="Gene3D" id="3.40.50.1820">
    <property type="entry name" value="alpha/beta hydrolase"/>
    <property type="match status" value="1"/>
</dbReference>
<dbReference type="InterPro" id="IPR029058">
    <property type="entry name" value="AB_hydrolase_fold"/>
</dbReference>
<organism evidence="5 6">
    <name type="scientific">Cafeteria roenbergensis</name>
    <name type="common">Marine flagellate</name>
    <dbReference type="NCBI Taxonomy" id="33653"/>
    <lineage>
        <taxon>Eukaryota</taxon>
        <taxon>Sar</taxon>
        <taxon>Stramenopiles</taxon>
        <taxon>Bigyra</taxon>
        <taxon>Opalozoa</taxon>
        <taxon>Bicosoecida</taxon>
        <taxon>Cafeteriaceae</taxon>
        <taxon>Cafeteria</taxon>
    </lineage>
</organism>
<evidence type="ECO:0000313" key="5">
    <source>
        <dbReference type="EMBL" id="KAA0158604.1"/>
    </source>
</evidence>
<proteinExistence type="inferred from homology"/>
<comment type="similarity">
    <text evidence="1">Belongs to the peptidase S33 family.</text>
</comment>
<evidence type="ECO:0000313" key="6">
    <source>
        <dbReference type="Proteomes" id="UP000325113"/>
    </source>
</evidence>
<gene>
    <name evidence="5" type="ORF">FNF31_05355</name>
</gene>
<feature type="region of interest" description="Disordered" evidence="3">
    <location>
        <begin position="269"/>
        <end position="299"/>
    </location>
</feature>
<accession>A0A5A8D1H1</accession>
<dbReference type="AlphaFoldDB" id="A0A5A8D1H1"/>
<dbReference type="Pfam" id="PF12697">
    <property type="entry name" value="Abhydrolase_6"/>
    <property type="match status" value="1"/>
</dbReference>
<sequence>MAHSRLASEVVTAGSGKRALFLHGAMGRGSNWQAVARRFCRENQPWGARVADLRNHGESMGVAGPHTLAAAGQDVIALASALGREGEQIDALVGHSLGGRVALEAVLHAADQGWESLTPDSANPLSLVLMDTSPGALPATADVHNVLDFIETLPSPIPGDWRGVKQRFLDAGFSEMLASWMTTNVKQAEGEEGLQLTFDTATIRSLLDEYALPEASTWHRLRELPPWVSLTLVVGNKGARWHSAEAKEELAKLATRAWMEYSALPRACDGGAGPGSPPSDPLLSESRLEANVTRVRPEV</sequence>
<evidence type="ECO:0000256" key="1">
    <source>
        <dbReference type="ARBA" id="ARBA00010088"/>
    </source>
</evidence>
<protein>
    <recommendedName>
        <fullName evidence="4">AB hydrolase-1 domain-containing protein</fullName>
    </recommendedName>
</protein>
<keyword evidence="2" id="KW-0378">Hydrolase</keyword>
<dbReference type="PANTHER" id="PTHR43248:SF3">
    <property type="entry name" value="AB HYDROLASE-1 DOMAIN-CONTAINING PROTEIN"/>
    <property type="match status" value="1"/>
</dbReference>
<evidence type="ECO:0000256" key="3">
    <source>
        <dbReference type="SAM" id="MobiDB-lite"/>
    </source>
</evidence>
<dbReference type="SUPFAM" id="SSF53474">
    <property type="entry name" value="alpha/beta-Hydrolases"/>
    <property type="match status" value="1"/>
</dbReference>